<dbReference type="Proteomes" id="UP000182769">
    <property type="component" value="Unassembled WGS sequence"/>
</dbReference>
<evidence type="ECO:0000256" key="2">
    <source>
        <dbReference type="ARBA" id="ARBA00009045"/>
    </source>
</evidence>
<keyword evidence="10" id="KW-1185">Reference proteome</keyword>
<reference evidence="10" key="1">
    <citation type="submission" date="2015-08" db="EMBL/GenBank/DDBJ databases">
        <authorList>
            <person name="Varghese N."/>
        </authorList>
    </citation>
    <scope>NUCLEOTIDE SEQUENCE [LARGE SCALE GENOMIC DNA]</scope>
    <source>
        <strain evidence="10">JCM 18476</strain>
    </source>
</reference>
<evidence type="ECO:0000313" key="9">
    <source>
        <dbReference type="EMBL" id="CUB03450.1"/>
    </source>
</evidence>
<dbReference type="EMBL" id="CYHG01000003">
    <property type="protein sequence ID" value="CUB03450.1"/>
    <property type="molecule type" value="Genomic_DNA"/>
</dbReference>
<evidence type="ECO:0000256" key="3">
    <source>
        <dbReference type="ARBA" id="ARBA00022692"/>
    </source>
</evidence>
<evidence type="ECO:0000256" key="4">
    <source>
        <dbReference type="ARBA" id="ARBA00022801"/>
    </source>
</evidence>
<organism evidence="9 10">
    <name type="scientific">Marinomonas fungiae</name>
    <dbReference type="NCBI Taxonomy" id="1137284"/>
    <lineage>
        <taxon>Bacteria</taxon>
        <taxon>Pseudomonadati</taxon>
        <taxon>Pseudomonadota</taxon>
        <taxon>Gammaproteobacteria</taxon>
        <taxon>Oceanospirillales</taxon>
        <taxon>Oceanospirillaceae</taxon>
        <taxon>Marinomonas</taxon>
    </lineage>
</organism>
<feature type="transmembrane region" description="Helical" evidence="7">
    <location>
        <begin position="87"/>
        <end position="108"/>
    </location>
</feature>
<name>A0A0K6IK08_9GAMM</name>
<keyword evidence="9" id="KW-0645">Protease</keyword>
<evidence type="ECO:0000256" key="5">
    <source>
        <dbReference type="ARBA" id="ARBA00022989"/>
    </source>
</evidence>
<feature type="domain" description="Peptidase S54 rhomboid" evidence="8">
    <location>
        <begin position="138"/>
        <end position="277"/>
    </location>
</feature>
<feature type="transmembrane region" description="Helical" evidence="7">
    <location>
        <begin position="235"/>
        <end position="257"/>
    </location>
</feature>
<dbReference type="GO" id="GO:0016020">
    <property type="term" value="C:membrane"/>
    <property type="evidence" value="ECO:0007669"/>
    <property type="project" value="UniProtKB-SubCell"/>
</dbReference>
<dbReference type="InterPro" id="IPR035952">
    <property type="entry name" value="Rhomboid-like_sf"/>
</dbReference>
<dbReference type="PANTHER" id="PTHR43731">
    <property type="entry name" value="RHOMBOID PROTEASE"/>
    <property type="match status" value="1"/>
</dbReference>
<dbReference type="PANTHER" id="PTHR43731:SF14">
    <property type="entry name" value="PRESENILIN-ASSOCIATED RHOMBOID-LIKE PROTEIN, MITOCHONDRIAL"/>
    <property type="match status" value="1"/>
</dbReference>
<protein>
    <submittedName>
        <fullName evidence="9">Membrane associated serine protease, rhomboid family</fullName>
    </submittedName>
</protein>
<dbReference type="RefSeq" id="WP_055462404.1">
    <property type="nucleotide sequence ID" value="NZ_CYHG01000003.1"/>
</dbReference>
<dbReference type="SUPFAM" id="SSF144091">
    <property type="entry name" value="Rhomboid-like"/>
    <property type="match status" value="1"/>
</dbReference>
<dbReference type="Gene3D" id="1.20.1540.10">
    <property type="entry name" value="Rhomboid-like"/>
    <property type="match status" value="1"/>
</dbReference>
<dbReference type="InterPro" id="IPR050925">
    <property type="entry name" value="Rhomboid_protease_S54"/>
</dbReference>
<dbReference type="GO" id="GO:0006508">
    <property type="term" value="P:proteolysis"/>
    <property type="evidence" value="ECO:0007669"/>
    <property type="project" value="UniProtKB-KW"/>
</dbReference>
<evidence type="ECO:0000256" key="7">
    <source>
        <dbReference type="SAM" id="Phobius"/>
    </source>
</evidence>
<dbReference type="OrthoDB" id="9778341at2"/>
<feature type="transmembrane region" description="Helical" evidence="7">
    <location>
        <begin position="263"/>
        <end position="285"/>
    </location>
</feature>
<dbReference type="STRING" id="1137284.GCA_001418205_01301"/>
<evidence type="ECO:0000313" key="10">
    <source>
        <dbReference type="Proteomes" id="UP000182769"/>
    </source>
</evidence>
<comment type="similarity">
    <text evidence="2">Belongs to the peptidase S54 family.</text>
</comment>
<accession>A0A0K6IK08</accession>
<dbReference type="InterPro" id="IPR038244">
    <property type="entry name" value="NRho_sf"/>
</dbReference>
<proteinExistence type="inferred from homology"/>
<dbReference type="Gene3D" id="3.30.70.2080">
    <property type="match status" value="1"/>
</dbReference>
<sequence length="288" mass="32760">MLLIYEFALNEQPQSFSKLLWQHRIGHRIVQANNRDQLWLLSPEDVEQTQTLLELWQRDPSEALKWSSTPRPRAVNPNFKDWHKSPVTIATLLMAALVALVTGLGQYLDTLSWFTISSFEIIGNRIHFDPLSTVLAEGEYWRLLTPAFIHFGAMHLIFNALWVWEIGRKLERLMGSLAWLLFAATVSIVSNVGQYLLSQYPLFGGLSGLVYGLIGFAWIMPWLIRGWPSIISKPLMAFFIVWLVLGYTDVLAMFGLGKVANDAHLLGLISGLACAGVYSLVWKLFKRR</sequence>
<dbReference type="GO" id="GO:0004252">
    <property type="term" value="F:serine-type endopeptidase activity"/>
    <property type="evidence" value="ECO:0007669"/>
    <property type="project" value="InterPro"/>
</dbReference>
<feature type="transmembrane region" description="Helical" evidence="7">
    <location>
        <begin position="140"/>
        <end position="164"/>
    </location>
</feature>
<dbReference type="InterPro" id="IPR022764">
    <property type="entry name" value="Peptidase_S54_rhomboid_dom"/>
</dbReference>
<feature type="transmembrane region" description="Helical" evidence="7">
    <location>
        <begin position="202"/>
        <end position="223"/>
    </location>
</feature>
<keyword evidence="6 7" id="KW-0472">Membrane</keyword>
<keyword evidence="3 7" id="KW-0812">Transmembrane</keyword>
<comment type="subcellular location">
    <subcellularLocation>
        <location evidence="1">Membrane</location>
        <topology evidence="1">Multi-pass membrane protein</topology>
    </subcellularLocation>
</comment>
<gene>
    <name evidence="9" type="ORF">Ga0061065_103301</name>
</gene>
<evidence type="ECO:0000256" key="1">
    <source>
        <dbReference type="ARBA" id="ARBA00004141"/>
    </source>
</evidence>
<dbReference type="Pfam" id="PF01694">
    <property type="entry name" value="Rhomboid"/>
    <property type="match status" value="1"/>
</dbReference>
<keyword evidence="5 7" id="KW-1133">Transmembrane helix</keyword>
<evidence type="ECO:0000256" key="6">
    <source>
        <dbReference type="ARBA" id="ARBA00023136"/>
    </source>
</evidence>
<evidence type="ECO:0000259" key="8">
    <source>
        <dbReference type="Pfam" id="PF01694"/>
    </source>
</evidence>
<feature type="transmembrane region" description="Helical" evidence="7">
    <location>
        <begin position="176"/>
        <end position="196"/>
    </location>
</feature>
<keyword evidence="4" id="KW-0378">Hydrolase</keyword>
<dbReference type="AlphaFoldDB" id="A0A0K6IK08"/>